<reference evidence="2" key="1">
    <citation type="submission" date="2023-11" db="UniProtKB">
        <authorList>
            <consortium name="WormBaseParasite"/>
        </authorList>
    </citation>
    <scope>IDENTIFICATION</scope>
</reference>
<protein>
    <submittedName>
        <fullName evidence="2">Uncharacterized protein</fullName>
    </submittedName>
</protein>
<proteinExistence type="predicted"/>
<sequence length="71" mass="8434">SHHYYYSQTINLNQPRPNVHGSFNEYKTTKSIKPEFPLKFFESEVSKFKIWPSENTPIVTNLLYPNGKIMR</sequence>
<name>A0AA84ZDD8_9TREM</name>
<accession>A0AA84ZDD8</accession>
<evidence type="ECO:0000313" key="2">
    <source>
        <dbReference type="WBParaSite" id="SMRG1_22320.1"/>
    </source>
</evidence>
<dbReference type="Proteomes" id="UP000050790">
    <property type="component" value="Unassembled WGS sequence"/>
</dbReference>
<dbReference type="AlphaFoldDB" id="A0AA84ZDD8"/>
<evidence type="ECO:0000313" key="1">
    <source>
        <dbReference type="Proteomes" id="UP000050790"/>
    </source>
</evidence>
<organism evidence="1 2">
    <name type="scientific">Schistosoma margrebowiei</name>
    <dbReference type="NCBI Taxonomy" id="48269"/>
    <lineage>
        <taxon>Eukaryota</taxon>
        <taxon>Metazoa</taxon>
        <taxon>Spiralia</taxon>
        <taxon>Lophotrochozoa</taxon>
        <taxon>Platyhelminthes</taxon>
        <taxon>Trematoda</taxon>
        <taxon>Digenea</taxon>
        <taxon>Strigeidida</taxon>
        <taxon>Schistosomatoidea</taxon>
        <taxon>Schistosomatidae</taxon>
        <taxon>Schistosoma</taxon>
    </lineage>
</organism>
<dbReference type="WBParaSite" id="SMRG1_22320.1">
    <property type="protein sequence ID" value="SMRG1_22320.1"/>
    <property type="gene ID" value="SMRG1_22320"/>
</dbReference>